<dbReference type="STRING" id="569365.A0A0D2CQP3"/>
<reference evidence="3 4" key="1">
    <citation type="submission" date="2015-01" db="EMBL/GenBank/DDBJ databases">
        <title>The Genome Sequence of Cladophialophora immunda CBS83496.</title>
        <authorList>
            <consortium name="The Broad Institute Genomics Platform"/>
            <person name="Cuomo C."/>
            <person name="de Hoog S."/>
            <person name="Gorbushina A."/>
            <person name="Stielow B."/>
            <person name="Teixiera M."/>
            <person name="Abouelleil A."/>
            <person name="Chapman S.B."/>
            <person name="Priest M."/>
            <person name="Young S.K."/>
            <person name="Wortman J."/>
            <person name="Nusbaum C."/>
            <person name="Birren B."/>
        </authorList>
    </citation>
    <scope>NUCLEOTIDE SEQUENCE [LARGE SCALE GENOMIC DNA]</scope>
    <source>
        <strain evidence="3 4">CBS 83496</strain>
    </source>
</reference>
<dbReference type="HOGENOM" id="CLU_348828_0_0_1"/>
<keyword evidence="1" id="KW-0472">Membrane</keyword>
<dbReference type="PANTHER" id="PTHR24148">
    <property type="entry name" value="ANKYRIN REPEAT DOMAIN-CONTAINING PROTEIN 39 HOMOLOG-RELATED"/>
    <property type="match status" value="1"/>
</dbReference>
<dbReference type="RefSeq" id="XP_016252531.1">
    <property type="nucleotide sequence ID" value="XM_016390629.1"/>
</dbReference>
<feature type="transmembrane region" description="Helical" evidence="1">
    <location>
        <begin position="407"/>
        <end position="427"/>
    </location>
</feature>
<dbReference type="AlphaFoldDB" id="A0A0D2CQP3"/>
<dbReference type="OrthoDB" id="4161734at2759"/>
<dbReference type="EMBL" id="KN847041">
    <property type="protein sequence ID" value="KIW32315.1"/>
    <property type="molecule type" value="Genomic_DNA"/>
</dbReference>
<dbReference type="InterPro" id="IPR010730">
    <property type="entry name" value="HET"/>
</dbReference>
<gene>
    <name evidence="3" type="ORF">PV07_03869</name>
</gene>
<protein>
    <recommendedName>
        <fullName evidence="2">Heterokaryon incompatibility domain-containing protein</fullName>
    </recommendedName>
</protein>
<name>A0A0D2CQP3_9EURO</name>
<accession>A0A0D2CQP3</accession>
<dbReference type="InterPro" id="IPR052895">
    <property type="entry name" value="HetReg/Transcr_Mod"/>
</dbReference>
<keyword evidence="1" id="KW-1133">Transmembrane helix</keyword>
<dbReference type="VEuPathDB" id="FungiDB:PV07_03869"/>
<evidence type="ECO:0000259" key="2">
    <source>
        <dbReference type="Pfam" id="PF06985"/>
    </source>
</evidence>
<feature type="transmembrane region" description="Helical" evidence="1">
    <location>
        <begin position="336"/>
        <end position="360"/>
    </location>
</feature>
<evidence type="ECO:0000256" key="1">
    <source>
        <dbReference type="SAM" id="Phobius"/>
    </source>
</evidence>
<sequence length="808" mass="91371">MNSQIKEPYLSKPLGLDDRSIRLLVVHPPSTSDNDGGPLKADLTVAQLDEHPVFSALSYVWGVKASKPRDIKCGGFPVNLTDNCHSALQHLRRRLGSFTIWVDAICINQDDEAEKSRQIRLMSAIYRGATEVFIWLGDGNERTNRAMSYLEAYGPLERGFMRLANKKRDIGFWSPVSTLFSLYITRWMPHMHLPPPKSYVKPGSPKETWYRTRTTSGVVFASAEDITELLDREWIKRIWTYQELMLANNPILVCGDHAISWSDLAMKLATFHYTRIESTSPTLTAWRRITLTRKHVQAQLEFSAASPKKADNHPFLRIDLGDYHQFLEVISGIKRFVGTVFTLVSAVLLFFFLGLGLVFMSTMVSLLDELGPAEPPDKKNVTNFSGGQCQQEHTDTKHCKISSLVHYARGCGLFLAGISGFAAFVLIDSKIGYVAKTPPGDAVLTKGQKEEDSNLHDLIDAVCTRNATDPKDKAFGLYPILEELLQQRLPMPDYSLPIGQVYRALTLYLLQATDSMLIILVAATHNVAGEPSWVVDWSAEFPRFWLRPSLITGKSKDLQKVATDTANGRHWRPLSEADDKVLVVQGQKLWTVRTCLSLQRTASFYRETDDACHLHNLHVIMCILKERSAQILKDLLSDSWNHPDLPDDIGPLNQVAYWKFLRRNISKPAATMLQLLKKRKTGKMFLSFHPGTVYKRGHRTSNAEIFRTHIAICNSLVRTNRMFFSAVDIDDEGEMGDMKKSSNKKRKGWGVCLHRVQVGDDVILVQGLEVPIVVRRNAEYHHQLISPAVVLQVPKIDDKSSEDKWYIS</sequence>
<dbReference type="Proteomes" id="UP000054466">
    <property type="component" value="Unassembled WGS sequence"/>
</dbReference>
<dbReference type="PANTHER" id="PTHR24148:SF64">
    <property type="entry name" value="HETEROKARYON INCOMPATIBILITY DOMAIN-CONTAINING PROTEIN"/>
    <property type="match status" value="1"/>
</dbReference>
<dbReference type="GeneID" id="27343063"/>
<organism evidence="3 4">
    <name type="scientific">Cladophialophora immunda</name>
    <dbReference type="NCBI Taxonomy" id="569365"/>
    <lineage>
        <taxon>Eukaryota</taxon>
        <taxon>Fungi</taxon>
        <taxon>Dikarya</taxon>
        <taxon>Ascomycota</taxon>
        <taxon>Pezizomycotina</taxon>
        <taxon>Eurotiomycetes</taxon>
        <taxon>Chaetothyriomycetidae</taxon>
        <taxon>Chaetothyriales</taxon>
        <taxon>Herpotrichiellaceae</taxon>
        <taxon>Cladophialophora</taxon>
    </lineage>
</organism>
<evidence type="ECO:0000313" key="4">
    <source>
        <dbReference type="Proteomes" id="UP000054466"/>
    </source>
</evidence>
<evidence type="ECO:0000313" key="3">
    <source>
        <dbReference type="EMBL" id="KIW32315.1"/>
    </source>
</evidence>
<proteinExistence type="predicted"/>
<keyword evidence="1" id="KW-0812">Transmembrane</keyword>
<dbReference type="Pfam" id="PF06985">
    <property type="entry name" value="HET"/>
    <property type="match status" value="1"/>
</dbReference>
<feature type="domain" description="Heterokaryon incompatibility" evidence="2">
    <location>
        <begin position="54"/>
        <end position="243"/>
    </location>
</feature>
<keyword evidence="4" id="KW-1185">Reference proteome</keyword>